<gene>
    <name evidence="1" type="ORF">BOTNAR_0486g00050</name>
</gene>
<accession>A0A4Z1HGV6</accession>
<dbReference type="AlphaFoldDB" id="A0A4Z1HGV6"/>
<sequence>MAANYWESSQRKHWQFTRE</sequence>
<proteinExistence type="predicted"/>
<dbReference type="EMBL" id="PQXJ01000486">
    <property type="protein sequence ID" value="TGO48229.1"/>
    <property type="molecule type" value="Genomic_DNA"/>
</dbReference>
<name>A0A4Z1HGV6_9HELO</name>
<keyword evidence="2" id="KW-1185">Reference proteome</keyword>
<protein>
    <submittedName>
        <fullName evidence="1">Uncharacterized protein</fullName>
    </submittedName>
</protein>
<dbReference type="Proteomes" id="UP000297452">
    <property type="component" value="Unassembled WGS sequence"/>
</dbReference>
<evidence type="ECO:0000313" key="1">
    <source>
        <dbReference type="EMBL" id="TGO48229.1"/>
    </source>
</evidence>
<comment type="caution">
    <text evidence="1">The sequence shown here is derived from an EMBL/GenBank/DDBJ whole genome shotgun (WGS) entry which is preliminary data.</text>
</comment>
<evidence type="ECO:0000313" key="2">
    <source>
        <dbReference type="Proteomes" id="UP000297452"/>
    </source>
</evidence>
<organism evidence="1 2">
    <name type="scientific">Botryotinia narcissicola</name>
    <dbReference type="NCBI Taxonomy" id="278944"/>
    <lineage>
        <taxon>Eukaryota</taxon>
        <taxon>Fungi</taxon>
        <taxon>Dikarya</taxon>
        <taxon>Ascomycota</taxon>
        <taxon>Pezizomycotina</taxon>
        <taxon>Leotiomycetes</taxon>
        <taxon>Helotiales</taxon>
        <taxon>Sclerotiniaceae</taxon>
        <taxon>Botryotinia</taxon>
    </lineage>
</organism>
<reference evidence="1 2" key="1">
    <citation type="submission" date="2017-12" db="EMBL/GenBank/DDBJ databases">
        <title>Comparative genomics of Botrytis spp.</title>
        <authorList>
            <person name="Valero-Jimenez C.A."/>
            <person name="Tapia P."/>
            <person name="Veloso J."/>
            <person name="Silva-Moreno E."/>
            <person name="Staats M."/>
            <person name="Valdes J.H."/>
            <person name="Van Kan J.A.L."/>
        </authorList>
    </citation>
    <scope>NUCLEOTIDE SEQUENCE [LARGE SCALE GENOMIC DNA]</scope>
    <source>
        <strain evidence="1 2">MUCL2120</strain>
    </source>
</reference>